<keyword evidence="2" id="KW-1185">Reference proteome</keyword>
<dbReference type="InterPro" id="IPR056429">
    <property type="entry name" value="PH_CMIP"/>
</dbReference>
<gene>
    <name evidence="3" type="primary">LOC110987826</name>
</gene>
<dbReference type="KEGG" id="aplc:110987826"/>
<organism evidence="2 3">
    <name type="scientific">Acanthaster planci</name>
    <name type="common">Crown-of-thorns starfish</name>
    <dbReference type="NCBI Taxonomy" id="133434"/>
    <lineage>
        <taxon>Eukaryota</taxon>
        <taxon>Metazoa</taxon>
        <taxon>Echinodermata</taxon>
        <taxon>Eleutherozoa</taxon>
        <taxon>Asterozoa</taxon>
        <taxon>Asteroidea</taxon>
        <taxon>Valvatacea</taxon>
        <taxon>Valvatida</taxon>
        <taxon>Acanthasteridae</taxon>
        <taxon>Acanthaster</taxon>
    </lineage>
</organism>
<dbReference type="CTD" id="80790"/>
<dbReference type="Gene3D" id="3.80.10.10">
    <property type="entry name" value="Ribonuclease Inhibitor"/>
    <property type="match status" value="1"/>
</dbReference>
<sequence length="655" mass="73321">MAQTNGTVNCGELKYKMLHEGAIQVCRINHASNVVNKIMNMKFLRRWEMHQIVLGESTLYSLTPSGFMEYPLPYCSITDIHPLTRWEAGQSACLRIVLHTGSILLQATNLYVRDQWLHSLQWKRAIHRYKKLLCNTTRPDVFMKEVKAMVDMTLTTCVQDQAVHQVPLEIVSDILSQNRDVLNSVAQDSIITAVAPLLENNQPSPEICAFFSKHCRNSPRSIVVLEMFMPVIHRILKHNMDFGKNPRLQGFVRDFILALQSKNDKEQALQSFVNTMHGPTSECPHPRVLPNMVAICLASIAVYFQECNGCRVQPDITIEDSDGSADDTVLQDEDTMMCFVTILTMTAGFVDWLPQLSGMLLPIPFPKAAFENKRVTAALSTIISKFATDDRCEVHTAVCGVRDGKAGWLDLFCPGGAACNDDGQIFSQMLQKLISCCCRRRRFLLSITPRLFEPIQLLALRRNATCIEMLCLMLELDILPDEETCMQVTQTLKSTSEGLETYKKLCEKQTALKQLQEKGGPHALSLPSKSTDADVAQLFSSGPLGNLECLNLAFTHVTSGCAETLIKLPNLKTLNLWSTQFGDSGLELITEHMHGLESLNLCETQVTDEGLRCLVDLKKLNHLNLNSTPLTARTCKLLLGNLPDLKTIDTRYTDA</sequence>
<dbReference type="RefSeq" id="XP_022106623.1">
    <property type="nucleotide sequence ID" value="XM_022250931.1"/>
</dbReference>
<dbReference type="PANTHER" id="PTHR25480:SF0">
    <property type="entry name" value="C-MAF-INDUCING PROTEIN"/>
    <property type="match status" value="1"/>
</dbReference>
<evidence type="ECO:0000313" key="3">
    <source>
        <dbReference type="RefSeq" id="XP_022106623.1"/>
    </source>
</evidence>
<dbReference type="InterPro" id="IPR052813">
    <property type="entry name" value="CMIP"/>
</dbReference>
<proteinExistence type="predicted"/>
<dbReference type="OMA" id="DECIYQT"/>
<dbReference type="AlphaFoldDB" id="A0A8B7ZLY1"/>
<dbReference type="PANTHER" id="PTHR25480">
    <property type="entry name" value="LEUCINE-RICH REPEAT-CONTAINING PROTEIN 73"/>
    <property type="match status" value="1"/>
</dbReference>
<dbReference type="Proteomes" id="UP000694845">
    <property type="component" value="Unplaced"/>
</dbReference>
<feature type="domain" description="C-Maf-inducing protein PH" evidence="1">
    <location>
        <begin position="14"/>
        <end position="133"/>
    </location>
</feature>
<name>A0A8B7ZLY1_ACAPL</name>
<dbReference type="GeneID" id="110987826"/>
<evidence type="ECO:0000313" key="2">
    <source>
        <dbReference type="Proteomes" id="UP000694845"/>
    </source>
</evidence>
<dbReference type="SUPFAM" id="SSF52047">
    <property type="entry name" value="RNI-like"/>
    <property type="match status" value="1"/>
</dbReference>
<dbReference type="Pfam" id="PF23066">
    <property type="entry name" value="PH_21"/>
    <property type="match status" value="1"/>
</dbReference>
<dbReference type="OrthoDB" id="10056090at2759"/>
<protein>
    <submittedName>
        <fullName evidence="3">C-Maf-inducing protein-like</fullName>
    </submittedName>
</protein>
<reference evidence="3" key="1">
    <citation type="submission" date="2025-08" db="UniProtKB">
        <authorList>
            <consortium name="RefSeq"/>
        </authorList>
    </citation>
    <scope>IDENTIFICATION</scope>
</reference>
<accession>A0A8B7ZLY1</accession>
<dbReference type="InterPro" id="IPR032675">
    <property type="entry name" value="LRR_dom_sf"/>
</dbReference>
<evidence type="ECO:0000259" key="1">
    <source>
        <dbReference type="Pfam" id="PF23066"/>
    </source>
</evidence>